<evidence type="ECO:0000313" key="2">
    <source>
        <dbReference type="Proteomes" id="UP000002640"/>
    </source>
</evidence>
<dbReference type="EMBL" id="JH159152">
    <property type="protein sequence ID" value="EGZ25780.1"/>
    <property type="molecule type" value="Genomic_DNA"/>
</dbReference>
<sequence>MLQDLRRWEILHHECHRYSVHRAGNKAVLLGEYGENCSSEVFTRISRTKMTPSAMTDRLLLATKPRSEALPNVYHISASSAASW</sequence>
<evidence type="ECO:0000313" key="1">
    <source>
        <dbReference type="EMBL" id="EGZ25780.1"/>
    </source>
</evidence>
<gene>
    <name evidence="1" type="ORF">PHYSODRAFT_483644</name>
</gene>
<dbReference type="InParanoid" id="G4YZL2"/>
<accession>G4YZL2</accession>
<dbReference type="KEGG" id="psoj:PHYSODRAFT_483644"/>
<organism evidence="1 2">
    <name type="scientific">Phytophthora sojae (strain P6497)</name>
    <name type="common">Soybean stem and root rot agent</name>
    <name type="synonym">Phytophthora megasperma f. sp. glycines</name>
    <dbReference type="NCBI Taxonomy" id="1094619"/>
    <lineage>
        <taxon>Eukaryota</taxon>
        <taxon>Sar</taxon>
        <taxon>Stramenopiles</taxon>
        <taxon>Oomycota</taxon>
        <taxon>Peronosporomycetes</taxon>
        <taxon>Peronosporales</taxon>
        <taxon>Peronosporaceae</taxon>
        <taxon>Phytophthora</taxon>
    </lineage>
</organism>
<proteinExistence type="predicted"/>
<dbReference type="AlphaFoldDB" id="G4YZL2"/>
<keyword evidence="2" id="KW-1185">Reference proteome</keyword>
<dbReference type="RefSeq" id="XP_009521068.1">
    <property type="nucleotide sequence ID" value="XM_009522773.1"/>
</dbReference>
<name>G4YZL2_PHYSP</name>
<dbReference type="Proteomes" id="UP000002640">
    <property type="component" value="Unassembled WGS sequence"/>
</dbReference>
<protein>
    <submittedName>
        <fullName evidence="1">Uncharacterized protein</fullName>
    </submittedName>
</protein>
<reference evidence="1 2" key="1">
    <citation type="journal article" date="2006" name="Science">
        <title>Phytophthora genome sequences uncover evolutionary origins and mechanisms of pathogenesis.</title>
        <authorList>
            <person name="Tyler B.M."/>
            <person name="Tripathy S."/>
            <person name="Zhang X."/>
            <person name="Dehal P."/>
            <person name="Jiang R.H."/>
            <person name="Aerts A."/>
            <person name="Arredondo F.D."/>
            <person name="Baxter L."/>
            <person name="Bensasson D."/>
            <person name="Beynon J.L."/>
            <person name="Chapman J."/>
            <person name="Damasceno C.M."/>
            <person name="Dorrance A.E."/>
            <person name="Dou D."/>
            <person name="Dickerman A.W."/>
            <person name="Dubchak I.L."/>
            <person name="Garbelotto M."/>
            <person name="Gijzen M."/>
            <person name="Gordon S.G."/>
            <person name="Govers F."/>
            <person name="Grunwald N.J."/>
            <person name="Huang W."/>
            <person name="Ivors K.L."/>
            <person name="Jones R.W."/>
            <person name="Kamoun S."/>
            <person name="Krampis K."/>
            <person name="Lamour K.H."/>
            <person name="Lee M.K."/>
            <person name="McDonald W.H."/>
            <person name="Medina M."/>
            <person name="Meijer H.J."/>
            <person name="Nordberg E.K."/>
            <person name="Maclean D.J."/>
            <person name="Ospina-Giraldo M.D."/>
            <person name="Morris P.F."/>
            <person name="Phuntumart V."/>
            <person name="Putnam N.H."/>
            <person name="Rash S."/>
            <person name="Rose J.K."/>
            <person name="Sakihama Y."/>
            <person name="Salamov A.A."/>
            <person name="Savidor A."/>
            <person name="Scheuring C.F."/>
            <person name="Smith B.M."/>
            <person name="Sobral B.W."/>
            <person name="Terry A."/>
            <person name="Torto-Alalibo T.A."/>
            <person name="Win J."/>
            <person name="Xu Z."/>
            <person name="Zhang H."/>
            <person name="Grigoriev I.V."/>
            <person name="Rokhsar D.S."/>
            <person name="Boore J.L."/>
        </authorList>
    </citation>
    <scope>NUCLEOTIDE SEQUENCE [LARGE SCALE GENOMIC DNA]</scope>
    <source>
        <strain evidence="1 2">P6497</strain>
    </source>
</reference>
<dbReference type="GeneID" id="20655649"/>